<comment type="cofactor">
    <cofactor evidence="1">
        <name>pyridoxal 5'-phosphate</name>
        <dbReference type="ChEBI" id="CHEBI:597326"/>
    </cofactor>
</comment>
<evidence type="ECO:0000313" key="8">
    <source>
        <dbReference type="Proteomes" id="UP000054302"/>
    </source>
</evidence>
<dbReference type="PANTHER" id="PTHR43050">
    <property type="entry name" value="SERINE / THREONINE RACEMASE FAMILY MEMBER"/>
    <property type="match status" value="1"/>
</dbReference>
<keyword evidence="3" id="KW-0663">Pyridoxal phosphate</keyword>
<name>A0A0D1ZRV9_EXOME</name>
<dbReference type="GO" id="GO:0030378">
    <property type="term" value="F:serine racemase activity"/>
    <property type="evidence" value="ECO:0007669"/>
    <property type="project" value="TreeGrafter"/>
</dbReference>
<dbReference type="GO" id="GO:0018114">
    <property type="term" value="F:threonine racemase activity"/>
    <property type="evidence" value="ECO:0007669"/>
    <property type="project" value="TreeGrafter"/>
</dbReference>
<protein>
    <recommendedName>
        <fullName evidence="6">Tryptophan synthase beta chain-like PALP domain-containing protein</fullName>
    </recommendedName>
</protein>
<proteinExistence type="inferred from homology"/>
<dbReference type="GO" id="GO:0003941">
    <property type="term" value="F:L-serine ammonia-lyase activity"/>
    <property type="evidence" value="ECO:0007669"/>
    <property type="project" value="TreeGrafter"/>
</dbReference>
<evidence type="ECO:0000256" key="3">
    <source>
        <dbReference type="ARBA" id="ARBA00022898"/>
    </source>
</evidence>
<dbReference type="RefSeq" id="XP_016228273.1">
    <property type="nucleotide sequence ID" value="XM_016364624.1"/>
</dbReference>
<evidence type="ECO:0000259" key="6">
    <source>
        <dbReference type="Pfam" id="PF00291"/>
    </source>
</evidence>
<dbReference type="VEuPathDB" id="FungiDB:PV10_00528"/>
<dbReference type="GO" id="GO:0008721">
    <property type="term" value="F:D-serine ammonia-lyase activity"/>
    <property type="evidence" value="ECO:0007669"/>
    <property type="project" value="TreeGrafter"/>
</dbReference>
<organism evidence="7 8">
    <name type="scientific">Exophiala mesophila</name>
    <name type="common">Black yeast-like fungus</name>
    <dbReference type="NCBI Taxonomy" id="212818"/>
    <lineage>
        <taxon>Eukaryota</taxon>
        <taxon>Fungi</taxon>
        <taxon>Dikarya</taxon>
        <taxon>Ascomycota</taxon>
        <taxon>Pezizomycotina</taxon>
        <taxon>Eurotiomycetes</taxon>
        <taxon>Chaetothyriomycetidae</taxon>
        <taxon>Chaetothyriales</taxon>
        <taxon>Herpotrichiellaceae</taxon>
        <taxon>Exophiala</taxon>
    </lineage>
</organism>
<gene>
    <name evidence="7" type="ORF">PV10_00528</name>
</gene>
<dbReference type="SUPFAM" id="SSF53686">
    <property type="entry name" value="Tryptophan synthase beta subunit-like PLP-dependent enzymes"/>
    <property type="match status" value="1"/>
</dbReference>
<feature type="compositionally biased region" description="Basic and acidic residues" evidence="5">
    <location>
        <begin position="421"/>
        <end position="430"/>
    </location>
</feature>
<dbReference type="Pfam" id="PF00291">
    <property type="entry name" value="PALP"/>
    <property type="match status" value="1"/>
</dbReference>
<dbReference type="AlphaFoldDB" id="A0A0D1ZRV9"/>
<dbReference type="InterPro" id="IPR001926">
    <property type="entry name" value="TrpB-like_PALP"/>
</dbReference>
<reference evidence="7 8" key="1">
    <citation type="submission" date="2015-01" db="EMBL/GenBank/DDBJ databases">
        <title>The Genome Sequence of Exophiala mesophila CBS40295.</title>
        <authorList>
            <consortium name="The Broad Institute Genomics Platform"/>
            <person name="Cuomo C."/>
            <person name="de Hoog S."/>
            <person name="Gorbushina A."/>
            <person name="Stielow B."/>
            <person name="Teixiera M."/>
            <person name="Abouelleil A."/>
            <person name="Chapman S.B."/>
            <person name="Priest M."/>
            <person name="Young S.K."/>
            <person name="Wortman J."/>
            <person name="Nusbaum C."/>
            <person name="Birren B."/>
        </authorList>
    </citation>
    <scope>NUCLEOTIDE SEQUENCE [LARGE SCALE GENOMIC DNA]</scope>
    <source>
        <strain evidence="7 8">CBS 40295</strain>
    </source>
</reference>
<dbReference type="Gene3D" id="3.40.50.1100">
    <property type="match status" value="2"/>
</dbReference>
<dbReference type="InterPro" id="IPR036052">
    <property type="entry name" value="TrpB-like_PALP_sf"/>
</dbReference>
<comment type="similarity">
    <text evidence="2">Belongs to the serine/threonine dehydratase family.</text>
</comment>
<feature type="region of interest" description="Disordered" evidence="5">
    <location>
        <begin position="409"/>
        <end position="430"/>
    </location>
</feature>
<evidence type="ECO:0000256" key="4">
    <source>
        <dbReference type="ARBA" id="ARBA00023239"/>
    </source>
</evidence>
<sequence>MADPKTSPPLTPEGIKSAYSKIQPYIHKTPVLTSRSLSAIASSPDPSVYLSENPPPFPDANADLDDGVPQFQLYFKADNFQKIGAFKARGAFHAVLRLMDEVGADEVRKRGVVTHSSGNHAQALALAAWTFSIPSYIVMPKISTPSKIAGVRIYTKNVIFSGSTSQEREAVVDQVIAEHGAILVPPYDHPDIILGQGTSALELEGQVREIRATEEEDKPTGSRTEGLRPVLDAVITPLGGGGMLGGTATWFSETAETLVFGAEPSFQGGDDGRRGLEQGKRIESVKTLTIADGLRTPVGVVNWTILSDKSKVHAVYAVTEEEIKMALRLVLERVKVVVEPSAVVGLAVVLFNREFRDMVVERQRQREKGKGKKEKKERVWHMGVIFTGGNTTVKALSALFKDDEKISDKDERAQGTVGSDGSKKVENIAG</sequence>
<dbReference type="GO" id="GO:0000287">
    <property type="term" value="F:magnesium ion binding"/>
    <property type="evidence" value="ECO:0007669"/>
    <property type="project" value="TreeGrafter"/>
</dbReference>
<evidence type="ECO:0000256" key="1">
    <source>
        <dbReference type="ARBA" id="ARBA00001933"/>
    </source>
</evidence>
<dbReference type="GO" id="GO:0030170">
    <property type="term" value="F:pyridoxal phosphate binding"/>
    <property type="evidence" value="ECO:0007669"/>
    <property type="project" value="TreeGrafter"/>
</dbReference>
<dbReference type="GeneID" id="27318373"/>
<keyword evidence="8" id="KW-1185">Reference proteome</keyword>
<dbReference type="GO" id="GO:0005524">
    <property type="term" value="F:ATP binding"/>
    <property type="evidence" value="ECO:0007669"/>
    <property type="project" value="TreeGrafter"/>
</dbReference>
<evidence type="ECO:0000256" key="2">
    <source>
        <dbReference type="ARBA" id="ARBA00010869"/>
    </source>
</evidence>
<keyword evidence="4" id="KW-0456">Lyase</keyword>
<dbReference type="OrthoDB" id="271064at2759"/>
<dbReference type="Proteomes" id="UP000054302">
    <property type="component" value="Unassembled WGS sequence"/>
</dbReference>
<dbReference type="STRING" id="212818.A0A0D1ZRV9"/>
<dbReference type="EMBL" id="KN847520">
    <property type="protein sequence ID" value="KIV96699.1"/>
    <property type="molecule type" value="Genomic_DNA"/>
</dbReference>
<feature type="domain" description="Tryptophan synthase beta chain-like PALP" evidence="6">
    <location>
        <begin position="72"/>
        <end position="351"/>
    </location>
</feature>
<evidence type="ECO:0000313" key="7">
    <source>
        <dbReference type="EMBL" id="KIV96699.1"/>
    </source>
</evidence>
<dbReference type="PANTHER" id="PTHR43050:SF1">
    <property type="entry name" value="SERINE RACEMASE"/>
    <property type="match status" value="1"/>
</dbReference>
<dbReference type="HOGENOM" id="CLU_021152_4_2_1"/>
<dbReference type="FunFam" id="3.40.50.1100:FF:000005">
    <property type="entry name" value="Threonine dehydratase catabolic"/>
    <property type="match status" value="1"/>
</dbReference>
<accession>A0A0D1ZRV9</accession>
<dbReference type="OMA" id="LIHPFDH"/>
<evidence type="ECO:0000256" key="5">
    <source>
        <dbReference type="SAM" id="MobiDB-lite"/>
    </source>
</evidence>